<dbReference type="InterPro" id="IPR035810">
    <property type="entry name" value="PEBP_euk"/>
</dbReference>
<proteinExistence type="predicted"/>
<dbReference type="GO" id="GO:0030414">
    <property type="term" value="F:peptidase inhibitor activity"/>
    <property type="evidence" value="ECO:0007669"/>
    <property type="project" value="TreeGrafter"/>
</dbReference>
<dbReference type="SUPFAM" id="SSF49777">
    <property type="entry name" value="PEBP-like"/>
    <property type="match status" value="1"/>
</dbReference>
<keyword evidence="2" id="KW-0732">Signal</keyword>
<gene>
    <name evidence="3" type="ORF">EJ04DRAFT_466876</name>
</gene>
<feature type="signal peptide" evidence="2">
    <location>
        <begin position="1"/>
        <end position="18"/>
    </location>
</feature>
<keyword evidence="4" id="KW-1185">Reference proteome</keyword>
<comment type="caution">
    <text evidence="3">The sequence shown here is derived from an EMBL/GenBank/DDBJ whole genome shotgun (WGS) entry which is preliminary data.</text>
</comment>
<dbReference type="InterPro" id="IPR036610">
    <property type="entry name" value="PEBP-like_sf"/>
</dbReference>
<dbReference type="AlphaFoldDB" id="A0A9P4V2K9"/>
<dbReference type="GO" id="GO:0005543">
    <property type="term" value="F:phospholipid binding"/>
    <property type="evidence" value="ECO:0007669"/>
    <property type="project" value="TreeGrafter"/>
</dbReference>
<dbReference type="Pfam" id="PF01161">
    <property type="entry name" value="PBP"/>
    <property type="match status" value="1"/>
</dbReference>
<dbReference type="InterPro" id="IPR008914">
    <property type="entry name" value="PEBP"/>
</dbReference>
<accession>A0A9P4V2K9</accession>
<dbReference type="Proteomes" id="UP000799444">
    <property type="component" value="Unassembled WGS sequence"/>
</dbReference>
<feature type="compositionally biased region" description="Gly residues" evidence="1">
    <location>
        <begin position="195"/>
        <end position="206"/>
    </location>
</feature>
<name>A0A9P4V2K9_9PLEO</name>
<dbReference type="GO" id="GO:0046578">
    <property type="term" value="P:regulation of Ras protein signal transduction"/>
    <property type="evidence" value="ECO:0007669"/>
    <property type="project" value="TreeGrafter"/>
</dbReference>
<dbReference type="CDD" id="cd00866">
    <property type="entry name" value="PEBP_euk"/>
    <property type="match status" value="1"/>
</dbReference>
<reference evidence="3" key="1">
    <citation type="journal article" date="2020" name="Stud. Mycol.">
        <title>101 Dothideomycetes genomes: a test case for predicting lifestyles and emergence of pathogens.</title>
        <authorList>
            <person name="Haridas S."/>
            <person name="Albert R."/>
            <person name="Binder M."/>
            <person name="Bloem J."/>
            <person name="Labutti K."/>
            <person name="Salamov A."/>
            <person name="Andreopoulos B."/>
            <person name="Baker S."/>
            <person name="Barry K."/>
            <person name="Bills G."/>
            <person name="Bluhm B."/>
            <person name="Cannon C."/>
            <person name="Castanera R."/>
            <person name="Culley D."/>
            <person name="Daum C."/>
            <person name="Ezra D."/>
            <person name="Gonzalez J."/>
            <person name="Henrissat B."/>
            <person name="Kuo A."/>
            <person name="Liang C."/>
            <person name="Lipzen A."/>
            <person name="Lutzoni F."/>
            <person name="Magnuson J."/>
            <person name="Mondo S."/>
            <person name="Nolan M."/>
            <person name="Ohm R."/>
            <person name="Pangilinan J."/>
            <person name="Park H.-J."/>
            <person name="Ramirez L."/>
            <person name="Alfaro M."/>
            <person name="Sun H."/>
            <person name="Tritt A."/>
            <person name="Yoshinaga Y."/>
            <person name="Zwiers L.-H."/>
            <person name="Turgeon B."/>
            <person name="Goodwin S."/>
            <person name="Spatafora J."/>
            <person name="Crous P."/>
            <person name="Grigoriev I."/>
        </authorList>
    </citation>
    <scope>NUCLEOTIDE SEQUENCE</scope>
    <source>
        <strain evidence="3">CBS 125425</strain>
    </source>
</reference>
<evidence type="ECO:0000256" key="2">
    <source>
        <dbReference type="SAM" id="SignalP"/>
    </source>
</evidence>
<organism evidence="3 4">
    <name type="scientific">Polyplosphaeria fusca</name>
    <dbReference type="NCBI Taxonomy" id="682080"/>
    <lineage>
        <taxon>Eukaryota</taxon>
        <taxon>Fungi</taxon>
        <taxon>Dikarya</taxon>
        <taxon>Ascomycota</taxon>
        <taxon>Pezizomycotina</taxon>
        <taxon>Dothideomycetes</taxon>
        <taxon>Pleosporomycetidae</taxon>
        <taxon>Pleosporales</taxon>
        <taxon>Tetraplosphaeriaceae</taxon>
        <taxon>Polyplosphaeria</taxon>
    </lineage>
</organism>
<dbReference type="GO" id="GO:0030162">
    <property type="term" value="P:regulation of proteolysis"/>
    <property type="evidence" value="ECO:0007669"/>
    <property type="project" value="TreeGrafter"/>
</dbReference>
<feature type="non-terminal residue" evidence="3">
    <location>
        <position position="246"/>
    </location>
</feature>
<feature type="chain" id="PRO_5040388624" evidence="2">
    <location>
        <begin position="19"/>
        <end position="246"/>
    </location>
</feature>
<dbReference type="OrthoDB" id="2506647at2759"/>
<feature type="region of interest" description="Disordered" evidence="1">
    <location>
        <begin position="195"/>
        <end position="218"/>
    </location>
</feature>
<evidence type="ECO:0000313" key="4">
    <source>
        <dbReference type="Proteomes" id="UP000799444"/>
    </source>
</evidence>
<sequence>MKFTTSIFIVALAGIAQAQTPQGFQPAVNTTLNVMFNATAVAVPGEKLTKAQTASQPQLALSQQQATQSTNFMFVMLDLDVPPANGSTTRRTLLHALVTDFKPTAQAMGNGTVLLQSQARGPATYLGPSPPATDSTPHRYVEMIFAQPQTLSVTASSFSETQSRIGFDIQQFMQQNGLAPPVAANFFTVDGQAGGSGTGNGNGGASGTATTTGGISRNTLQPFEGKAGRMEMGWGLAGVVGAMALV</sequence>
<dbReference type="EMBL" id="ML996149">
    <property type="protein sequence ID" value="KAF2734356.1"/>
    <property type="molecule type" value="Genomic_DNA"/>
</dbReference>
<dbReference type="Gene3D" id="3.90.280.10">
    <property type="entry name" value="PEBP-like"/>
    <property type="match status" value="1"/>
</dbReference>
<evidence type="ECO:0000313" key="3">
    <source>
        <dbReference type="EMBL" id="KAF2734356.1"/>
    </source>
</evidence>
<dbReference type="PANTHER" id="PTHR11362">
    <property type="entry name" value="PHOSPHATIDYLETHANOLAMINE-BINDING PROTEIN"/>
    <property type="match status" value="1"/>
</dbReference>
<dbReference type="PANTHER" id="PTHR11362:SF141">
    <property type="entry name" value="PHOSPHATIDYLETHANOLAMINE-BINDING PROTEIN"/>
    <property type="match status" value="1"/>
</dbReference>
<evidence type="ECO:0000256" key="1">
    <source>
        <dbReference type="SAM" id="MobiDB-lite"/>
    </source>
</evidence>
<protein>
    <submittedName>
        <fullName evidence="3">PEBP-like protein</fullName>
    </submittedName>
</protein>